<evidence type="ECO:0000313" key="1">
    <source>
        <dbReference type="Proteomes" id="UP000887565"/>
    </source>
</evidence>
<keyword evidence="1" id="KW-1185">Reference proteome</keyword>
<reference evidence="2" key="1">
    <citation type="submission" date="2022-11" db="UniProtKB">
        <authorList>
            <consortium name="WormBaseParasite"/>
        </authorList>
    </citation>
    <scope>IDENTIFICATION</scope>
</reference>
<dbReference type="AlphaFoldDB" id="A0A915K5J8"/>
<dbReference type="WBParaSite" id="nRc.2.0.1.t33996-RA">
    <property type="protein sequence ID" value="nRc.2.0.1.t33996-RA"/>
    <property type="gene ID" value="nRc.2.0.1.g33996"/>
</dbReference>
<sequence length="73" mass="8399">MNGVLINLFACLWLLDDNIFRIDNMTTCRLNSDINLDFSSDDRFVCFSFSSNCILSADKSFKLCSNWHSFSSK</sequence>
<evidence type="ECO:0000313" key="2">
    <source>
        <dbReference type="WBParaSite" id="nRc.2.0.1.t33996-RA"/>
    </source>
</evidence>
<proteinExistence type="predicted"/>
<accession>A0A915K5J8</accession>
<protein>
    <submittedName>
        <fullName evidence="2">Uncharacterized protein</fullName>
    </submittedName>
</protein>
<name>A0A915K5J8_ROMCU</name>
<dbReference type="Proteomes" id="UP000887565">
    <property type="component" value="Unplaced"/>
</dbReference>
<organism evidence="1 2">
    <name type="scientific">Romanomermis culicivorax</name>
    <name type="common">Nematode worm</name>
    <dbReference type="NCBI Taxonomy" id="13658"/>
    <lineage>
        <taxon>Eukaryota</taxon>
        <taxon>Metazoa</taxon>
        <taxon>Ecdysozoa</taxon>
        <taxon>Nematoda</taxon>
        <taxon>Enoplea</taxon>
        <taxon>Dorylaimia</taxon>
        <taxon>Mermithida</taxon>
        <taxon>Mermithoidea</taxon>
        <taxon>Mermithidae</taxon>
        <taxon>Romanomermis</taxon>
    </lineage>
</organism>